<name>A0A6P7HN90_9TELE</name>
<dbReference type="SUPFAM" id="SSF54695">
    <property type="entry name" value="POZ domain"/>
    <property type="match status" value="2"/>
</dbReference>
<dbReference type="Pfam" id="PF01344">
    <property type="entry name" value="Kelch_1"/>
    <property type="match status" value="2"/>
</dbReference>
<dbReference type="Gene3D" id="3.30.710.10">
    <property type="entry name" value="Potassium Channel Kv1.1, Chain A"/>
    <property type="match status" value="2"/>
</dbReference>
<dbReference type="AlphaFoldDB" id="A0A6P7HN90"/>
<dbReference type="Gene3D" id="2.120.10.80">
    <property type="entry name" value="Kelch-type beta propeller"/>
    <property type="match status" value="3"/>
</dbReference>
<organism evidence="5 6">
    <name type="scientific">Parambassis ranga</name>
    <name type="common">Indian glassy fish</name>
    <dbReference type="NCBI Taxonomy" id="210632"/>
    <lineage>
        <taxon>Eukaryota</taxon>
        <taxon>Metazoa</taxon>
        <taxon>Chordata</taxon>
        <taxon>Craniata</taxon>
        <taxon>Vertebrata</taxon>
        <taxon>Euteleostomi</taxon>
        <taxon>Actinopterygii</taxon>
        <taxon>Neopterygii</taxon>
        <taxon>Teleostei</taxon>
        <taxon>Neoteleostei</taxon>
        <taxon>Acanthomorphata</taxon>
        <taxon>Ovalentaria</taxon>
        <taxon>Ambassidae</taxon>
        <taxon>Parambassis</taxon>
    </lineage>
</organism>
<dbReference type="Gene3D" id="1.25.40.420">
    <property type="match status" value="2"/>
</dbReference>
<dbReference type="Proteomes" id="UP000515145">
    <property type="component" value="Chromosome 2"/>
</dbReference>
<evidence type="ECO:0000256" key="2">
    <source>
        <dbReference type="ARBA" id="ARBA00022737"/>
    </source>
</evidence>
<protein>
    <submittedName>
        <fullName evidence="6">Kelch-like protein 10</fullName>
    </submittedName>
</protein>
<dbReference type="PANTHER" id="PTHR24412">
    <property type="entry name" value="KELCH PROTEIN"/>
    <property type="match status" value="1"/>
</dbReference>
<evidence type="ECO:0000313" key="5">
    <source>
        <dbReference type="Proteomes" id="UP000515145"/>
    </source>
</evidence>
<dbReference type="InterPro" id="IPR000210">
    <property type="entry name" value="BTB/POZ_dom"/>
</dbReference>
<dbReference type="InterPro" id="IPR006652">
    <property type="entry name" value="Kelch_1"/>
</dbReference>
<dbReference type="Pfam" id="PF07707">
    <property type="entry name" value="BACK"/>
    <property type="match status" value="2"/>
</dbReference>
<gene>
    <name evidence="6" type="primary">LOC114431829</name>
</gene>
<keyword evidence="2" id="KW-0677">Repeat</keyword>
<evidence type="ECO:0000259" key="3">
    <source>
        <dbReference type="SMART" id="SM00225"/>
    </source>
</evidence>
<keyword evidence="5" id="KW-1185">Reference proteome</keyword>
<accession>A0A6P7HN90</accession>
<evidence type="ECO:0000313" key="6">
    <source>
        <dbReference type="RefSeq" id="XP_028255283.1"/>
    </source>
</evidence>
<dbReference type="InterPro" id="IPR015915">
    <property type="entry name" value="Kelch-typ_b-propeller"/>
</dbReference>
<keyword evidence="1" id="KW-0880">Kelch repeat</keyword>
<dbReference type="PANTHER" id="PTHR24412:SF172">
    <property type="entry name" value="KELCH-LIKE PROTEIN 10"/>
    <property type="match status" value="1"/>
</dbReference>
<feature type="non-terminal residue" evidence="6">
    <location>
        <position position="988"/>
    </location>
</feature>
<dbReference type="GeneID" id="114431829"/>
<feature type="domain" description="BTB" evidence="3">
    <location>
        <begin position="451"/>
        <end position="552"/>
    </location>
</feature>
<dbReference type="Pfam" id="PF24681">
    <property type="entry name" value="Kelch_KLHDC2_KLHL20_DRC7"/>
    <property type="match status" value="2"/>
</dbReference>
<sequence length="988" mass="111732">MMELIIEFAYTGSVNVTESNARRLFMAADYLNIVKLVQICCNFFEKTLCPDNCIGIWQFTKTYHAPELHLKAFHYVLSHFGEVAFGEEFLQLSAQDVSDIISSDDLNVRQEAAVFEAIIRWITHEPQEREGYADLLLPKVRLSMMPAEYIQSHVLSNRLVTDNLRCQAMVSEVIESKDRILSRPRLPSAILLAIGGLTSSMELTNVIEAFDVRANHWLNITNLSEDPRRFHGAAYLGGYVYCVGGFPRALMVTNSVRRFDLSTQTWREVAPMHYCRSHVSVTVLNGCIYAMGGHDGHTSLRCAEFYQPETNQWLQIAPMHEQRNHASCTALNGKIYICGGCDDNEDVQTAECYNPETNQWTLISPMSSRRRELGVIAYNNHVYAVGGFDGTAYLQTAEVYNPHTNTWRNVSSMMTPRSCFGIEVVEDRLFVVGGFIDFDTTSSVEYYDSETNEWSHACDMDVGRSVLSCCVISGLPNMADYTIPFTRWSEHDKKVYIIPDLSSDMMELIIEFAYTGSVNVTESNARRLFMAADYLNIVKLVQICCNFFEKTLCPDNCIGIWQFTKTYHAPELHLKAFHYVLSHFGEVAFGEEFLQLSAQDVSDIISSDDLNVRQEAAVFEAIIRWITHEPQEREGYADLLLPKVRLSMMPAEYIQSHVLSNRLVTDNLRCQAMVSEVIESKDRILSRPRLPSAILLAIGGLTSSMELTNVIEAFDVRANHWLNITNLSEDPRRFHGAAYLGGYVYCVGGFPRALMVTNSVRRFDLSTQTWREVAPMHYCRSHVSVTVLNGCIYAMGGHDGHTSLRCAEFYQPETNQWLQIAPMHEQRNHASCTALNGKIYICGGCDDNEDVQTAECYNPETNQWTLISPMSSRRRELGVIAYNNHVYAVGGFDGTAYLQTAEVYNPHTNTWRNVSSMMTTRSCFGIEVVEDRLFVVGGFIDFDTTSSVEYYDSETNEWSHACDMDVGRSVLSCCVISGLPNMADYTIP</sequence>
<dbReference type="InterPro" id="IPR011333">
    <property type="entry name" value="SKP1/BTB/POZ_sf"/>
</dbReference>
<dbReference type="Pfam" id="PF00651">
    <property type="entry name" value="BTB"/>
    <property type="match status" value="2"/>
</dbReference>
<dbReference type="SMART" id="SM00875">
    <property type="entry name" value="BACK"/>
    <property type="match status" value="2"/>
</dbReference>
<dbReference type="SMART" id="SM00225">
    <property type="entry name" value="BTB"/>
    <property type="match status" value="1"/>
</dbReference>
<dbReference type="FunFam" id="1.25.40.420:FF:000001">
    <property type="entry name" value="Kelch-like family member 12"/>
    <property type="match status" value="2"/>
</dbReference>
<dbReference type="OrthoDB" id="191037at2759"/>
<dbReference type="InParanoid" id="A0A6P7HN90"/>
<dbReference type="SUPFAM" id="SSF117281">
    <property type="entry name" value="Kelch motif"/>
    <property type="match status" value="2"/>
</dbReference>
<dbReference type="SMART" id="SM00612">
    <property type="entry name" value="Kelch"/>
    <property type="match status" value="12"/>
</dbReference>
<dbReference type="RefSeq" id="XP_028255283.1">
    <property type="nucleotide sequence ID" value="XM_028399482.1"/>
</dbReference>
<evidence type="ECO:0000259" key="4">
    <source>
        <dbReference type="SMART" id="SM00875"/>
    </source>
</evidence>
<dbReference type="InterPro" id="IPR011705">
    <property type="entry name" value="BACK"/>
</dbReference>
<evidence type="ECO:0000256" key="1">
    <source>
        <dbReference type="ARBA" id="ARBA00022441"/>
    </source>
</evidence>
<proteinExistence type="predicted"/>
<dbReference type="CDD" id="cd18450">
    <property type="entry name" value="BACK_KLHL10"/>
    <property type="match status" value="2"/>
</dbReference>
<reference evidence="6" key="1">
    <citation type="submission" date="2025-08" db="UniProtKB">
        <authorList>
            <consortium name="RefSeq"/>
        </authorList>
    </citation>
    <scope>IDENTIFICATION</scope>
</reference>
<feature type="domain" description="BACK" evidence="4">
    <location>
        <begin position="557"/>
        <end position="659"/>
    </location>
</feature>
<feature type="domain" description="BACK" evidence="4">
    <location>
        <begin position="53"/>
        <end position="155"/>
    </location>
</feature>